<dbReference type="Gene3D" id="2.40.10.120">
    <property type="match status" value="1"/>
</dbReference>
<dbReference type="GO" id="GO:0004252">
    <property type="term" value="F:serine-type endopeptidase activity"/>
    <property type="evidence" value="ECO:0007669"/>
    <property type="project" value="InterPro"/>
</dbReference>
<dbReference type="SUPFAM" id="SSF50494">
    <property type="entry name" value="Trypsin-like serine proteases"/>
    <property type="match status" value="1"/>
</dbReference>
<keyword evidence="1" id="KW-0645">Protease</keyword>
<dbReference type="Pfam" id="PF13365">
    <property type="entry name" value="Trypsin_2"/>
    <property type="match status" value="1"/>
</dbReference>
<dbReference type="Gene3D" id="2.30.42.10">
    <property type="match status" value="2"/>
</dbReference>
<dbReference type="PROSITE" id="PS50106">
    <property type="entry name" value="PDZ"/>
    <property type="match status" value="2"/>
</dbReference>
<dbReference type="InterPro" id="IPR001940">
    <property type="entry name" value="Peptidase_S1C"/>
</dbReference>
<dbReference type="InterPro" id="IPR001478">
    <property type="entry name" value="PDZ"/>
</dbReference>
<dbReference type="InterPro" id="IPR041489">
    <property type="entry name" value="PDZ_6"/>
</dbReference>
<dbReference type="InterPro" id="IPR051201">
    <property type="entry name" value="Chloro_Bact_Ser_Proteases"/>
</dbReference>
<dbReference type="EMBL" id="WODC01000003">
    <property type="protein sequence ID" value="MUM77108.1"/>
    <property type="molecule type" value="Genomic_DNA"/>
</dbReference>
<dbReference type="RefSeq" id="WP_155932938.1">
    <property type="nucleotide sequence ID" value="NZ_WODC01000003.1"/>
</dbReference>
<sequence length="454" mass="48352">MDRSPRRLPAVLALVLFMAGLWAGAGDALARNQAAGADERRTPVVRAVQATSPSVVNITVARRDQPGVRSPFGDPFFDRFFGGFPGQRSGPSHNLGSGVIIDGAKGLVLTNAHVVAGGDDIAARLLDGREYVAELVGSDPDFDLAVLRLTDAQGLPQVAMGDSDDILIGETVIAIGNPFGYSHTVTTGVVSALNRPMTTERGAFGSFIQTDAAINPGNSGGPLLNIHGQLIGITTAIRAGAEGIGFAIPVNKAKLVVRELLDTGHVAPIWLGLFGQDVDQATARYFRLRSLSGLLVAEVHPDTPAAAADIRPGDIVLDFNGRELTGKDDYLARLFGVTRTETVTLTVLRDGQERGLTLRPQPLDRARALELVLARWGFELVDRQGGGAEVTRVRPGSAAAQLGLQPGDIIHQIGNRRLASGLDLLNAFLRNRMNNAVFMRVQRGRGLYHVRLTL</sequence>
<accession>A0A7K1KLZ2</accession>
<dbReference type="PANTHER" id="PTHR43343:SF3">
    <property type="entry name" value="PROTEASE DO-LIKE 8, CHLOROPLASTIC"/>
    <property type="match status" value="1"/>
</dbReference>
<evidence type="ECO:0000313" key="5">
    <source>
        <dbReference type="Proteomes" id="UP000461162"/>
    </source>
</evidence>
<keyword evidence="2" id="KW-0378">Hydrolase</keyword>
<evidence type="ECO:0000313" key="4">
    <source>
        <dbReference type="EMBL" id="MUM77108.1"/>
    </source>
</evidence>
<evidence type="ECO:0000256" key="1">
    <source>
        <dbReference type="ARBA" id="ARBA00022670"/>
    </source>
</evidence>
<organism evidence="4 5">
    <name type="scientific">Pseudodesulfovibrio alkaliphilus</name>
    <dbReference type="NCBI Taxonomy" id="2661613"/>
    <lineage>
        <taxon>Bacteria</taxon>
        <taxon>Pseudomonadati</taxon>
        <taxon>Thermodesulfobacteriota</taxon>
        <taxon>Desulfovibrionia</taxon>
        <taxon>Desulfovibrionales</taxon>
        <taxon>Desulfovibrionaceae</taxon>
    </lineage>
</organism>
<dbReference type="PRINTS" id="PR00834">
    <property type="entry name" value="PROTEASES2C"/>
</dbReference>
<comment type="caution">
    <text evidence="4">The sequence shown here is derived from an EMBL/GenBank/DDBJ whole genome shotgun (WGS) entry which is preliminary data.</text>
</comment>
<gene>
    <name evidence="4" type="ORF">GKC30_05635</name>
</gene>
<dbReference type="SMART" id="SM00228">
    <property type="entry name" value="PDZ"/>
    <property type="match status" value="2"/>
</dbReference>
<reference evidence="4 5" key="1">
    <citation type="submission" date="2019-11" db="EMBL/GenBank/DDBJ databases">
        <title>Pseudodesulfovibrio alkaliphilus, sp. nov., an alkaliphilic sulfate-reducing bacteria from mud volcano of Taman peninsula, Russia.</title>
        <authorList>
            <person name="Frolova A."/>
            <person name="Merkel A.Y."/>
            <person name="Slobodkin A.I."/>
        </authorList>
    </citation>
    <scope>NUCLEOTIDE SEQUENCE [LARGE SCALE GENOMIC DNA]</scope>
    <source>
        <strain evidence="4 5">F-1</strain>
    </source>
</reference>
<dbReference type="Pfam" id="PF13180">
    <property type="entry name" value="PDZ_2"/>
    <property type="match status" value="1"/>
</dbReference>
<feature type="domain" description="PDZ" evidence="3">
    <location>
        <begin position="377"/>
        <end position="418"/>
    </location>
</feature>
<evidence type="ECO:0000259" key="3">
    <source>
        <dbReference type="PROSITE" id="PS50106"/>
    </source>
</evidence>
<protein>
    <submittedName>
        <fullName evidence="4">PDZ domain-containing protein</fullName>
    </submittedName>
</protein>
<dbReference type="Proteomes" id="UP000461162">
    <property type="component" value="Unassembled WGS sequence"/>
</dbReference>
<dbReference type="GO" id="GO:0006508">
    <property type="term" value="P:proteolysis"/>
    <property type="evidence" value="ECO:0007669"/>
    <property type="project" value="UniProtKB-KW"/>
</dbReference>
<dbReference type="AlphaFoldDB" id="A0A7K1KLZ2"/>
<keyword evidence="5" id="KW-1185">Reference proteome</keyword>
<evidence type="ECO:0000256" key="2">
    <source>
        <dbReference type="ARBA" id="ARBA00022801"/>
    </source>
</evidence>
<feature type="domain" description="PDZ" evidence="3">
    <location>
        <begin position="272"/>
        <end position="351"/>
    </location>
</feature>
<dbReference type="InterPro" id="IPR009003">
    <property type="entry name" value="Peptidase_S1_PA"/>
</dbReference>
<dbReference type="SUPFAM" id="SSF50156">
    <property type="entry name" value="PDZ domain-like"/>
    <property type="match status" value="2"/>
</dbReference>
<dbReference type="PANTHER" id="PTHR43343">
    <property type="entry name" value="PEPTIDASE S12"/>
    <property type="match status" value="1"/>
</dbReference>
<dbReference type="InterPro" id="IPR036034">
    <property type="entry name" value="PDZ_sf"/>
</dbReference>
<name>A0A7K1KLZ2_9BACT</name>
<dbReference type="Pfam" id="PF17820">
    <property type="entry name" value="PDZ_6"/>
    <property type="match status" value="1"/>
</dbReference>
<proteinExistence type="predicted"/>